<dbReference type="PANTHER" id="PTHR23294">
    <property type="entry name" value="ET TRANSLATION PRODUCT-RELATED"/>
    <property type="match status" value="1"/>
</dbReference>
<gene>
    <name evidence="7" type="ORF">PV08_00434</name>
</gene>
<accession>A0A0D2C8I0</accession>
<proteinExistence type="predicted"/>
<dbReference type="GO" id="GO:0016020">
    <property type="term" value="C:membrane"/>
    <property type="evidence" value="ECO:0007669"/>
    <property type="project" value="UniProtKB-SubCell"/>
</dbReference>
<evidence type="ECO:0008006" key="9">
    <source>
        <dbReference type="Google" id="ProtNLM"/>
    </source>
</evidence>
<dbReference type="VEuPathDB" id="FungiDB:PV08_00434"/>
<dbReference type="Proteomes" id="UP000053328">
    <property type="component" value="Unassembled WGS sequence"/>
</dbReference>
<feature type="transmembrane region" description="Helical" evidence="6">
    <location>
        <begin position="362"/>
        <end position="385"/>
    </location>
</feature>
<feature type="transmembrane region" description="Helical" evidence="6">
    <location>
        <begin position="427"/>
        <end position="449"/>
    </location>
</feature>
<evidence type="ECO:0000256" key="4">
    <source>
        <dbReference type="ARBA" id="ARBA00023136"/>
    </source>
</evidence>
<feature type="transmembrane region" description="Helical" evidence="6">
    <location>
        <begin position="168"/>
        <end position="189"/>
    </location>
</feature>
<dbReference type="InterPro" id="IPR011701">
    <property type="entry name" value="MFS"/>
</dbReference>
<dbReference type="OrthoDB" id="196103at2759"/>
<evidence type="ECO:0000256" key="3">
    <source>
        <dbReference type="ARBA" id="ARBA00022989"/>
    </source>
</evidence>
<dbReference type="InterPro" id="IPR051617">
    <property type="entry name" value="UNC-93-like_regulator"/>
</dbReference>
<dbReference type="Pfam" id="PF07690">
    <property type="entry name" value="MFS_1"/>
    <property type="match status" value="1"/>
</dbReference>
<dbReference type="Gene3D" id="1.20.1250.20">
    <property type="entry name" value="MFS general substrate transporter like domains"/>
    <property type="match status" value="1"/>
</dbReference>
<keyword evidence="8" id="KW-1185">Reference proteome</keyword>
<feature type="region of interest" description="Disordered" evidence="5">
    <location>
        <begin position="479"/>
        <end position="504"/>
    </location>
</feature>
<feature type="transmembrane region" description="Helical" evidence="6">
    <location>
        <begin position="293"/>
        <end position="310"/>
    </location>
</feature>
<feature type="transmembrane region" description="Helical" evidence="6">
    <location>
        <begin position="79"/>
        <end position="99"/>
    </location>
</feature>
<dbReference type="HOGENOM" id="CLU_030884_1_2_1"/>
<evidence type="ECO:0000313" key="7">
    <source>
        <dbReference type="EMBL" id="KIW19859.1"/>
    </source>
</evidence>
<keyword evidence="3 6" id="KW-1133">Transmembrane helix</keyword>
<feature type="compositionally biased region" description="Basic and acidic residues" evidence="5">
    <location>
        <begin position="489"/>
        <end position="504"/>
    </location>
</feature>
<dbReference type="PANTHER" id="PTHR23294:SF59">
    <property type="entry name" value="UNC93-LIKE PROTEIN C922.05C"/>
    <property type="match status" value="1"/>
</dbReference>
<evidence type="ECO:0000313" key="8">
    <source>
        <dbReference type="Proteomes" id="UP000053328"/>
    </source>
</evidence>
<feature type="transmembrane region" description="Helical" evidence="6">
    <location>
        <begin position="322"/>
        <end position="342"/>
    </location>
</feature>
<reference evidence="7 8" key="1">
    <citation type="submission" date="2015-01" db="EMBL/GenBank/DDBJ databases">
        <title>The Genome Sequence of Exophiala spinifera CBS89968.</title>
        <authorList>
            <consortium name="The Broad Institute Genomics Platform"/>
            <person name="Cuomo C."/>
            <person name="de Hoog S."/>
            <person name="Gorbushina A."/>
            <person name="Stielow B."/>
            <person name="Teixiera M."/>
            <person name="Abouelleil A."/>
            <person name="Chapman S.B."/>
            <person name="Priest M."/>
            <person name="Young S.K."/>
            <person name="Wortman J."/>
            <person name="Nusbaum C."/>
            <person name="Birren B."/>
        </authorList>
    </citation>
    <scope>NUCLEOTIDE SEQUENCE [LARGE SCALE GENOMIC DNA]</scope>
    <source>
        <strain evidence="7 8">CBS 89968</strain>
    </source>
</reference>
<evidence type="ECO:0000256" key="2">
    <source>
        <dbReference type="ARBA" id="ARBA00022692"/>
    </source>
</evidence>
<dbReference type="GO" id="GO:0022857">
    <property type="term" value="F:transmembrane transporter activity"/>
    <property type="evidence" value="ECO:0007669"/>
    <property type="project" value="InterPro"/>
</dbReference>
<feature type="transmembrane region" description="Helical" evidence="6">
    <location>
        <begin position="40"/>
        <end position="59"/>
    </location>
</feature>
<dbReference type="AlphaFoldDB" id="A0A0D2C8I0"/>
<organism evidence="7 8">
    <name type="scientific">Exophiala spinifera</name>
    <dbReference type="NCBI Taxonomy" id="91928"/>
    <lineage>
        <taxon>Eukaryota</taxon>
        <taxon>Fungi</taxon>
        <taxon>Dikarya</taxon>
        <taxon>Ascomycota</taxon>
        <taxon>Pezizomycotina</taxon>
        <taxon>Eurotiomycetes</taxon>
        <taxon>Chaetothyriomycetidae</taxon>
        <taxon>Chaetothyriales</taxon>
        <taxon>Herpotrichiellaceae</taxon>
        <taxon>Exophiala</taxon>
    </lineage>
</organism>
<evidence type="ECO:0000256" key="1">
    <source>
        <dbReference type="ARBA" id="ARBA00004141"/>
    </source>
</evidence>
<protein>
    <recommendedName>
        <fullName evidence="9">DUF895 domain membrane protein</fullName>
    </recommendedName>
</protein>
<feature type="transmembrane region" description="Helical" evidence="6">
    <location>
        <begin position="201"/>
        <end position="219"/>
    </location>
</feature>
<sequence>MSQTSTMAADLDPEHQHAVVVPKKQRTLFGFKVPRYSDPMVQIVVVGFILFLNPGMYNALAGLGGAGQVDPTAQNNAGIALHTTFAVIGFVVGIAHNFLGTKWTMAIGGIGYCVYSAAFLCYNHTRNEGFVIFSGALLGFCAAFLWCAQGVVMMSYPVESQRGRAISITWLLFNLGAVIGAAVSLGQNWSVKAGHVTDGTYVGFIVLEASGALLCCFLTPSEKIIRKDGTKVQKVIHPGLKSDILGLYTTLVTDPWVILLFPMFFASNYFYTYQFNDVNAYFFSTRTRAFNNIFYWISQIIAAAAFGAFLDWTRFSRRTRTLVAWAILFTLVMAVWGGGYKFLLLTHRHVKGPGMDLFDKDYTWYLLLYMSYGMLDSLWQVFCYYTMGAMSNDPRRLAYYTGFYKSIQAVGATAISKLDADKVSFHINFGTSWGLMAGGLVIAFPLYWFRLHNTEVDEEDFIGVPTGKEVHKSTVTDVAAKGEGSATVSEKKAPDDHHELDKAS</sequence>
<dbReference type="RefSeq" id="XP_016240075.1">
    <property type="nucleotide sequence ID" value="XM_016374799.1"/>
</dbReference>
<evidence type="ECO:0000256" key="6">
    <source>
        <dbReference type="SAM" id="Phobius"/>
    </source>
</evidence>
<dbReference type="InterPro" id="IPR036259">
    <property type="entry name" value="MFS_trans_sf"/>
</dbReference>
<dbReference type="GeneID" id="27327517"/>
<keyword evidence="4 6" id="KW-0472">Membrane</keyword>
<keyword evidence="2 6" id="KW-0812">Transmembrane</keyword>
<dbReference type="EMBL" id="KN847492">
    <property type="protein sequence ID" value="KIW19859.1"/>
    <property type="molecule type" value="Genomic_DNA"/>
</dbReference>
<evidence type="ECO:0000256" key="5">
    <source>
        <dbReference type="SAM" id="MobiDB-lite"/>
    </source>
</evidence>
<dbReference type="SUPFAM" id="SSF103473">
    <property type="entry name" value="MFS general substrate transporter"/>
    <property type="match status" value="1"/>
</dbReference>
<name>A0A0D2C8I0_9EURO</name>
<feature type="transmembrane region" description="Helical" evidence="6">
    <location>
        <begin position="106"/>
        <end position="125"/>
    </location>
</feature>
<feature type="transmembrane region" description="Helical" evidence="6">
    <location>
        <begin position="131"/>
        <end position="156"/>
    </location>
</feature>
<comment type="subcellular location">
    <subcellularLocation>
        <location evidence="1">Membrane</location>
        <topology evidence="1">Multi-pass membrane protein</topology>
    </subcellularLocation>
</comment>